<gene>
    <name evidence="3" type="ORF">ACFPQB_00705</name>
</gene>
<dbReference type="SUPFAM" id="SSF53756">
    <property type="entry name" value="UDP-Glycosyltransferase/glycogen phosphorylase"/>
    <property type="match status" value="1"/>
</dbReference>
<name>A0ABW0Z8V2_9ACTN</name>
<evidence type="ECO:0000313" key="4">
    <source>
        <dbReference type="Proteomes" id="UP001596072"/>
    </source>
</evidence>
<dbReference type="Pfam" id="PF00534">
    <property type="entry name" value="Glycos_transf_1"/>
    <property type="match status" value="1"/>
</dbReference>
<organism evidence="3 4">
    <name type="scientific">Nocardioides vastitatis</name>
    <dbReference type="NCBI Taxonomy" id="2568655"/>
    <lineage>
        <taxon>Bacteria</taxon>
        <taxon>Bacillati</taxon>
        <taxon>Actinomycetota</taxon>
        <taxon>Actinomycetes</taxon>
        <taxon>Propionibacteriales</taxon>
        <taxon>Nocardioidaceae</taxon>
        <taxon>Nocardioides</taxon>
    </lineage>
</organism>
<accession>A0ABW0Z8V2</accession>
<dbReference type="EMBL" id="JBHSNS010000001">
    <property type="protein sequence ID" value="MFC5727416.1"/>
    <property type="molecule type" value="Genomic_DNA"/>
</dbReference>
<keyword evidence="3" id="KW-0328">Glycosyltransferase</keyword>
<sequence length="361" mass="38764">MHLVVDAVAVQAGSSAIVVEHLLRGWTELAPDDRITVLAGRDGLAFEPPTGVEVVVLQPPMAGKAGALWLRTVGVRRGARAAGADALLSGVPASGLLGAGCPRGIILYDLRHELRPHQFSRRSRLARRVSWGWSMRQADGIFTISERTLDDLRRRHPRVAHKGAAAVLGSDHAQAWPDPEAADPPYALAFGHFANKNADAVIAGWAAFCATDQRWLLRLVGMGNADRAAAEAQVRDLGIGRRVELMPWLDDESFRQWFSGAGLVIFPSDFEGFGLPAAEALRLGIPVVVSDDRALAEVTGGHAVTAASTSAADLAEAYRAAIALTPEQRSAGRRYAGAFTWRRTAEVVRRGLTQSAERGNR</sequence>
<reference evidence="4" key="1">
    <citation type="journal article" date="2019" name="Int. J. Syst. Evol. Microbiol.">
        <title>The Global Catalogue of Microorganisms (GCM) 10K type strain sequencing project: providing services to taxonomists for standard genome sequencing and annotation.</title>
        <authorList>
            <consortium name="The Broad Institute Genomics Platform"/>
            <consortium name="The Broad Institute Genome Sequencing Center for Infectious Disease"/>
            <person name="Wu L."/>
            <person name="Ma J."/>
        </authorList>
    </citation>
    <scope>NUCLEOTIDE SEQUENCE [LARGE SCALE GENOMIC DNA]</scope>
    <source>
        <strain evidence="4">YIM 94188</strain>
    </source>
</reference>
<feature type="domain" description="Glycosyl transferase family 1" evidence="2">
    <location>
        <begin position="181"/>
        <end position="330"/>
    </location>
</feature>
<protein>
    <submittedName>
        <fullName evidence="3">Glycosyltransferase</fullName>
        <ecNumber evidence="3">2.4.-.-</ecNumber>
    </submittedName>
</protein>
<dbReference type="Proteomes" id="UP001596072">
    <property type="component" value="Unassembled WGS sequence"/>
</dbReference>
<dbReference type="GO" id="GO:0016757">
    <property type="term" value="F:glycosyltransferase activity"/>
    <property type="evidence" value="ECO:0007669"/>
    <property type="project" value="UniProtKB-KW"/>
</dbReference>
<keyword evidence="4" id="KW-1185">Reference proteome</keyword>
<evidence type="ECO:0000259" key="2">
    <source>
        <dbReference type="Pfam" id="PF00534"/>
    </source>
</evidence>
<dbReference type="InterPro" id="IPR001296">
    <property type="entry name" value="Glyco_trans_1"/>
</dbReference>
<evidence type="ECO:0000256" key="1">
    <source>
        <dbReference type="ARBA" id="ARBA00022679"/>
    </source>
</evidence>
<comment type="caution">
    <text evidence="3">The sequence shown here is derived from an EMBL/GenBank/DDBJ whole genome shotgun (WGS) entry which is preliminary data.</text>
</comment>
<dbReference type="EC" id="2.4.-.-" evidence="3"/>
<keyword evidence="1 3" id="KW-0808">Transferase</keyword>
<dbReference type="RefSeq" id="WP_136433445.1">
    <property type="nucleotide sequence ID" value="NZ_JBHSNS010000001.1"/>
</dbReference>
<dbReference type="PANTHER" id="PTHR46401">
    <property type="entry name" value="GLYCOSYLTRANSFERASE WBBK-RELATED"/>
    <property type="match status" value="1"/>
</dbReference>
<proteinExistence type="predicted"/>
<dbReference type="Gene3D" id="3.40.50.2000">
    <property type="entry name" value="Glycogen Phosphorylase B"/>
    <property type="match status" value="1"/>
</dbReference>
<dbReference type="PANTHER" id="PTHR46401:SF2">
    <property type="entry name" value="GLYCOSYLTRANSFERASE WBBK-RELATED"/>
    <property type="match status" value="1"/>
</dbReference>
<evidence type="ECO:0000313" key="3">
    <source>
        <dbReference type="EMBL" id="MFC5727416.1"/>
    </source>
</evidence>